<evidence type="ECO:0008006" key="3">
    <source>
        <dbReference type="Google" id="ProtNLM"/>
    </source>
</evidence>
<reference evidence="1 2" key="1">
    <citation type="journal article" date="2016" name="Mol. Biol. Evol.">
        <title>Comparative Genomics of Early-Diverging Mushroom-Forming Fungi Provides Insights into the Origins of Lignocellulose Decay Capabilities.</title>
        <authorList>
            <person name="Nagy L.G."/>
            <person name="Riley R."/>
            <person name="Tritt A."/>
            <person name="Adam C."/>
            <person name="Daum C."/>
            <person name="Floudas D."/>
            <person name="Sun H."/>
            <person name="Yadav J.S."/>
            <person name="Pangilinan J."/>
            <person name="Larsson K.H."/>
            <person name="Matsuura K."/>
            <person name="Barry K."/>
            <person name="Labutti K."/>
            <person name="Kuo R."/>
            <person name="Ohm R.A."/>
            <person name="Bhattacharya S.S."/>
            <person name="Shirouzu T."/>
            <person name="Yoshinaga Y."/>
            <person name="Martin F.M."/>
            <person name="Grigoriev I.V."/>
            <person name="Hibbett D.S."/>
        </authorList>
    </citation>
    <scope>NUCLEOTIDE SEQUENCE [LARGE SCALE GENOMIC DNA]</scope>
    <source>
        <strain evidence="1 2">CBS 109695</strain>
    </source>
</reference>
<evidence type="ECO:0000313" key="2">
    <source>
        <dbReference type="Proteomes" id="UP000076532"/>
    </source>
</evidence>
<evidence type="ECO:0000313" key="1">
    <source>
        <dbReference type="EMBL" id="KZP09086.1"/>
    </source>
</evidence>
<keyword evidence="2" id="KW-1185">Reference proteome</keyword>
<accession>A0A165Y0N7</accession>
<proteinExistence type="predicted"/>
<dbReference type="OrthoDB" id="1681765at2759"/>
<dbReference type="EMBL" id="KV417708">
    <property type="protein sequence ID" value="KZP09086.1"/>
    <property type="molecule type" value="Genomic_DNA"/>
</dbReference>
<dbReference type="AlphaFoldDB" id="A0A165Y0N7"/>
<dbReference type="STRING" id="436010.A0A165Y0N7"/>
<organism evidence="1 2">
    <name type="scientific">Athelia psychrophila</name>
    <dbReference type="NCBI Taxonomy" id="1759441"/>
    <lineage>
        <taxon>Eukaryota</taxon>
        <taxon>Fungi</taxon>
        <taxon>Dikarya</taxon>
        <taxon>Basidiomycota</taxon>
        <taxon>Agaricomycotina</taxon>
        <taxon>Agaricomycetes</taxon>
        <taxon>Agaricomycetidae</taxon>
        <taxon>Atheliales</taxon>
        <taxon>Atheliaceae</taxon>
        <taxon>Athelia</taxon>
    </lineage>
</organism>
<dbReference type="Proteomes" id="UP000076532">
    <property type="component" value="Unassembled WGS sequence"/>
</dbReference>
<sequence>MAVTGNTIRHTGEHFQRSNETIANYFKTTLNFFSEGLFYNKYMVLPAEDALIPRKILRNPKFKHFQGAVGALDGSHIACSPPADVHPIYRNHKGFLSQNCLFCMQFSVRICVYFDRG</sequence>
<name>A0A165Y0N7_9AGAM</name>
<protein>
    <recommendedName>
        <fullName evidence="3">DDE Tnp4 domain-containing protein</fullName>
    </recommendedName>
</protein>
<gene>
    <name evidence="1" type="ORF">FIBSPDRAFT_760508</name>
</gene>